<dbReference type="RefSeq" id="WP_242950833.1">
    <property type="nucleotide sequence ID" value="NZ_CP096983.1"/>
</dbReference>
<comment type="subcellular location">
    <subcellularLocation>
        <location evidence="1">Cell membrane</location>
        <topology evidence="1">Multi-pass membrane protein</topology>
    </subcellularLocation>
</comment>
<dbReference type="KEGG" id="crw:CROST_001020"/>
<dbReference type="STRING" id="84029.CROST_32730"/>
<dbReference type="GO" id="GO:0033214">
    <property type="term" value="P:siderophore-iron import into cell"/>
    <property type="evidence" value="ECO:0007669"/>
    <property type="project" value="TreeGrafter"/>
</dbReference>
<evidence type="ECO:0000256" key="2">
    <source>
        <dbReference type="ARBA" id="ARBA00007935"/>
    </source>
</evidence>
<dbReference type="AlphaFoldDB" id="A0A1S8L163"/>
<dbReference type="InterPro" id="IPR000522">
    <property type="entry name" value="ABC_transptr_permease_BtuC"/>
</dbReference>
<name>A0A1S8L163_9CLOT</name>
<dbReference type="Gene3D" id="1.10.3470.10">
    <property type="entry name" value="ABC transporter involved in vitamin B12 uptake, BtuC"/>
    <property type="match status" value="1"/>
</dbReference>
<dbReference type="GO" id="GO:0022857">
    <property type="term" value="F:transmembrane transporter activity"/>
    <property type="evidence" value="ECO:0007669"/>
    <property type="project" value="InterPro"/>
</dbReference>
<dbReference type="CDD" id="cd06550">
    <property type="entry name" value="TM_ABC_iron-siderophores_like"/>
    <property type="match status" value="1"/>
</dbReference>
<dbReference type="PANTHER" id="PTHR30472:SF70">
    <property type="entry name" value="MOLYBDATE IMPORT SYSTEM PERMEASE PROTEIN MOLB"/>
    <property type="match status" value="1"/>
</dbReference>
<proteinExistence type="inferred from homology"/>
<evidence type="ECO:0000313" key="9">
    <source>
        <dbReference type="Proteomes" id="UP000190951"/>
    </source>
</evidence>
<keyword evidence="5" id="KW-0812">Transmembrane</keyword>
<organism evidence="8 9">
    <name type="scientific">Clostridium felsineum</name>
    <dbReference type="NCBI Taxonomy" id="36839"/>
    <lineage>
        <taxon>Bacteria</taxon>
        <taxon>Bacillati</taxon>
        <taxon>Bacillota</taxon>
        <taxon>Clostridia</taxon>
        <taxon>Eubacteriales</taxon>
        <taxon>Clostridiaceae</taxon>
        <taxon>Clostridium</taxon>
    </lineage>
</organism>
<keyword evidence="4" id="KW-1003">Cell membrane</keyword>
<sequence>MRNCFKKHVNFALILLVLLLLFIFLISFKMGRYSIKISDVLYAFYTSLMGHPNSISTTISTVIFNIRLPRILAALLIGASLALAGVTYQGLFRNPMASSDILGASAGASFGAAVALLLSLNLFAVQISAFIFGMLAVIIVFFISRFISHNNNMILILVLIGLVVSSLFQSFVSIIKYVADPDSKLPAITFWLMGGLSNITFKNIVMILPAFIIGTVPIFMLRWRLNALTFGEEEAKALGINVEKIRIILIFCSTILTTSSVAIGGIIGWVGLVIPHVARILVGSNYKKLVPCSILLGASYLLLIDDLARSMFSMEIPIGILTSLIGAPFFIIILLKRKDKFI</sequence>
<evidence type="ECO:0000256" key="3">
    <source>
        <dbReference type="ARBA" id="ARBA00022448"/>
    </source>
</evidence>
<gene>
    <name evidence="8" type="ORF">CROST_001020</name>
</gene>
<keyword evidence="9" id="KW-1185">Reference proteome</keyword>
<evidence type="ECO:0000256" key="6">
    <source>
        <dbReference type="ARBA" id="ARBA00022989"/>
    </source>
</evidence>
<reference evidence="8 9" key="1">
    <citation type="submission" date="2022-04" db="EMBL/GenBank/DDBJ databases">
        <title>Genome sequence of C. roseum typestrain.</title>
        <authorList>
            <person name="Poehlein A."/>
            <person name="Schoch T."/>
            <person name="Duerre P."/>
            <person name="Daniel R."/>
        </authorList>
    </citation>
    <scope>NUCLEOTIDE SEQUENCE [LARGE SCALE GENOMIC DNA]</scope>
    <source>
        <strain evidence="8 9">DSM 7320</strain>
    </source>
</reference>
<keyword evidence="3" id="KW-0813">Transport</keyword>
<dbReference type="SUPFAM" id="SSF81345">
    <property type="entry name" value="ABC transporter involved in vitamin B12 uptake, BtuC"/>
    <property type="match status" value="1"/>
</dbReference>
<evidence type="ECO:0000256" key="5">
    <source>
        <dbReference type="ARBA" id="ARBA00022692"/>
    </source>
</evidence>
<dbReference type="FunFam" id="1.10.3470.10:FF:000001">
    <property type="entry name" value="Vitamin B12 ABC transporter permease BtuC"/>
    <property type="match status" value="1"/>
</dbReference>
<dbReference type="InterPro" id="IPR037294">
    <property type="entry name" value="ABC_BtuC-like"/>
</dbReference>
<dbReference type="Pfam" id="PF01032">
    <property type="entry name" value="FecCD"/>
    <property type="match status" value="1"/>
</dbReference>
<keyword evidence="6" id="KW-1133">Transmembrane helix</keyword>
<accession>A0A1S8L163</accession>
<dbReference type="PANTHER" id="PTHR30472">
    <property type="entry name" value="FERRIC ENTEROBACTIN TRANSPORT SYSTEM PERMEASE PROTEIN"/>
    <property type="match status" value="1"/>
</dbReference>
<evidence type="ECO:0000256" key="7">
    <source>
        <dbReference type="ARBA" id="ARBA00023136"/>
    </source>
</evidence>
<evidence type="ECO:0000256" key="4">
    <source>
        <dbReference type="ARBA" id="ARBA00022475"/>
    </source>
</evidence>
<protein>
    <submittedName>
        <fullName evidence="8">ABC transporter permease protein</fullName>
    </submittedName>
</protein>
<comment type="similarity">
    <text evidence="2">Belongs to the binding-protein-dependent transport system permease family. FecCD subfamily.</text>
</comment>
<dbReference type="GO" id="GO:0005886">
    <property type="term" value="C:plasma membrane"/>
    <property type="evidence" value="ECO:0007669"/>
    <property type="project" value="UniProtKB-SubCell"/>
</dbReference>
<dbReference type="EMBL" id="CP096983">
    <property type="protein sequence ID" value="URZ09431.1"/>
    <property type="molecule type" value="Genomic_DNA"/>
</dbReference>
<keyword evidence="7" id="KW-0472">Membrane</keyword>
<evidence type="ECO:0000256" key="1">
    <source>
        <dbReference type="ARBA" id="ARBA00004651"/>
    </source>
</evidence>
<evidence type="ECO:0000313" key="8">
    <source>
        <dbReference type="EMBL" id="URZ09431.1"/>
    </source>
</evidence>
<dbReference type="Proteomes" id="UP000190951">
    <property type="component" value="Chromosome"/>
</dbReference>